<feature type="domain" description="Pesticin C-terminal" evidence="3">
    <location>
        <begin position="581"/>
        <end position="712"/>
    </location>
</feature>
<comment type="caution">
    <text evidence="4">The sequence shown here is derived from an EMBL/GenBank/DDBJ whole genome shotgun (WGS) entry which is preliminary data.</text>
</comment>
<evidence type="ECO:0000256" key="2">
    <source>
        <dbReference type="ARBA" id="ARBA00022638"/>
    </source>
</evidence>
<organism evidence="4 5">
    <name type="scientific">Lelliottia amnigena</name>
    <name type="common">Enterobacter amnigenus</name>
    <dbReference type="NCBI Taxonomy" id="61646"/>
    <lineage>
        <taxon>Bacteria</taxon>
        <taxon>Pseudomonadati</taxon>
        <taxon>Pseudomonadota</taxon>
        <taxon>Gammaproteobacteria</taxon>
        <taxon>Enterobacterales</taxon>
        <taxon>Enterobacteriaceae</taxon>
        <taxon>Lelliottia</taxon>
    </lineage>
</organism>
<dbReference type="RefSeq" id="WP_331390876.1">
    <property type="nucleotide sequence ID" value="NZ_JAZKLB010000001.1"/>
</dbReference>
<gene>
    <name evidence="4" type="ORF">V4839_02425</name>
</gene>
<dbReference type="InterPro" id="IPR023347">
    <property type="entry name" value="Lysozyme_dom_sf"/>
</dbReference>
<dbReference type="Pfam" id="PF16754">
    <property type="entry name" value="Pesticin"/>
    <property type="match status" value="1"/>
</dbReference>
<dbReference type="InterPro" id="IPR031922">
    <property type="entry name" value="Pesticin_C"/>
</dbReference>
<keyword evidence="4" id="KW-0378">Hydrolase</keyword>
<sequence>MLQLEHGQQLPVIRWPVPKNNRGGEFSHLEEMLAHLEGEAAGHWLIGRNGMWHGGLHITDTTTPWCALSGQAINEAVDFPVPFQGEQAVRCMADGEVVAYRINRDYLSVPWYWGDLHYSGSFVLVRHRIQPGSTSESGLTFYTLYMHLAPWLAYPEQDSAAFKVADGQHLKAYVDTSRQWVAAELPPGTRVTWDKAVHADTLTGANGRQYAHVTLEEPVTGKMSLKAGDRVWTVCDRENLVPARDSATRPAWWSPFLPPSRETLQFDTVVCPAPYPIKAGDPVGHLGYFQVPSEDGHEKRYQVHIECLSTDDLPRFLSNPEGVGRDTPAFARCPKGIPVYLQFSSGDIQKGLITTTSDMVMALPGQAVTDKEGKRYWPDGSSRGLLAESDVQLLSRYDLAGRGFETTEDSPASFDHLDGKTQPKGLVKTIFERFFNVADNDGQPYSKADAFNYRQLLDKIDDGKSTWCNAEQYRRAVQNRSMRAHLNSLCVKHPSDWYYSSETPVWKAFFTPQLKRDAPEWYAYSMKFLTDIRWMYRVAGMVENPWHMHPLVFLDAVAEKFSDTINFDTSLGVYRISKKSADLILKAEGYQKSPYMPKRSGSSGVTIGYGYDLGQQTVSNMKKMLSDYFTTEQLSRLEKAIGLTGSNAIAIIPSLRDITISNEDAVSLAMKMKSKYAQIVVDTYPEVLKTHPHCQGAMLSLVINRGTSFSKPNVESRIEMKNIHDDFVSGRLVDIPNQFRSMKRLWIGKGLDGLVTRREDEAKLFEEGLSE</sequence>
<dbReference type="Gene3D" id="1.10.530.40">
    <property type="match status" value="1"/>
</dbReference>
<keyword evidence="5" id="KW-1185">Reference proteome</keyword>
<dbReference type="EMBL" id="JAZKLI010000001">
    <property type="protein sequence ID" value="MEE9682364.1"/>
    <property type="molecule type" value="Genomic_DNA"/>
</dbReference>
<evidence type="ECO:0000259" key="3">
    <source>
        <dbReference type="Pfam" id="PF16754"/>
    </source>
</evidence>
<accession>A0ABU7U5V4</accession>
<dbReference type="SUPFAM" id="SSF53955">
    <property type="entry name" value="Lysozyme-like"/>
    <property type="match status" value="1"/>
</dbReference>
<dbReference type="Proteomes" id="UP001335910">
    <property type="component" value="Unassembled WGS sequence"/>
</dbReference>
<protein>
    <submittedName>
        <fullName evidence="4">Pesticin C-terminus-like muramidase</fullName>
        <ecNumber evidence="4">3.2.1.17</ecNumber>
    </submittedName>
</protein>
<proteinExistence type="predicted"/>
<dbReference type="EC" id="3.2.1.17" evidence="4"/>
<dbReference type="Gene3D" id="2.70.70.10">
    <property type="entry name" value="Glucose Permease (Domain IIA)"/>
    <property type="match status" value="1"/>
</dbReference>
<keyword evidence="2" id="KW-0081">Bacteriolytic enzyme</keyword>
<evidence type="ECO:0000256" key="1">
    <source>
        <dbReference type="ARBA" id="ARBA00022529"/>
    </source>
</evidence>
<dbReference type="InterPro" id="IPR023346">
    <property type="entry name" value="Lysozyme-like_dom_sf"/>
</dbReference>
<evidence type="ECO:0000313" key="4">
    <source>
        <dbReference type="EMBL" id="MEE9682364.1"/>
    </source>
</evidence>
<dbReference type="InterPro" id="IPR011055">
    <property type="entry name" value="Dup_hybrid_motif"/>
</dbReference>
<reference evidence="4 5" key="1">
    <citation type="submission" date="2023-10" db="EMBL/GenBank/DDBJ databases">
        <title>Wastewater isolates of ESBL- and carbapenemase-producing Gram-negative bacteria from New Zealand.</title>
        <authorList>
            <person name="Straub C."/>
            <person name="Weaver L."/>
            <person name="Cornelius A."/>
            <person name="Mcgill E."/>
            <person name="Dyet K."/>
            <person name="White L."/>
            <person name="Pattis I."/>
        </authorList>
    </citation>
    <scope>NUCLEOTIDE SEQUENCE [LARGE SCALE GENOMIC DNA]</scope>
    <source>
        <strain evidence="4 5">ESBL35</strain>
    </source>
</reference>
<name>A0ABU7U5V4_LELAM</name>
<keyword evidence="4" id="KW-0326">Glycosidase</keyword>
<keyword evidence="1" id="KW-0929">Antimicrobial</keyword>
<dbReference type="GO" id="GO:0003796">
    <property type="term" value="F:lysozyme activity"/>
    <property type="evidence" value="ECO:0007669"/>
    <property type="project" value="UniProtKB-EC"/>
</dbReference>
<evidence type="ECO:0000313" key="5">
    <source>
        <dbReference type="Proteomes" id="UP001335910"/>
    </source>
</evidence>